<sequence>MTSCSTLKDLSTGFSFRSSSGDSVCEKADDVFDSEADVKCADSIQSGTVLLHDHSYTMWQPRKVSSASSDSSTGDLDESLQNLFDTCEIDREFLAEAKPAFRQFLDDVLDSIDVPATNNPFFFDLDDSCCRVPTRSASLSLAGPPSSPCLFTSAGSTDTMLSTSVVGLRVKDTTVSTSSLLTSPMTSSSSTSSPFGLPLPLFSSSSPLSSCSSAPSPFAASSSSSFSDFPAPSESDSSALDSKLKDVIEFLFNDNSCKDSVKESEVTSFLKEMDDVTCCGGQKAQQQPTSYSDSDDFVWPVTVSHRIQNGVCVSCSVPQKQSEKNSEGLLRLNACDALPHTSNNTIIVSSATAAPAPAATQLTQSQQHHYHHHHHHPSSSSSSSTTTATSTYTPILSTGRSLGKRKLSDSEESCDRESERCDKRARLEPCLDTDTDDTLSRVDLPATSLTTTSPNSCCVLVDSNADLGVESANNLPLSLDLSEDAVVLKDDDKVSEKRPEGVLDYLSFVRNTKLPLSPIHLHHFGRHG</sequence>
<gene>
    <name evidence="2" type="ORF">V1264_016343</name>
</gene>
<proteinExistence type="predicted"/>
<feature type="compositionally biased region" description="Low complexity" evidence="1">
    <location>
        <begin position="378"/>
        <end position="398"/>
    </location>
</feature>
<feature type="compositionally biased region" description="Basic and acidic residues" evidence="1">
    <location>
        <begin position="406"/>
        <end position="419"/>
    </location>
</feature>
<name>A0AAN9GHH6_9CAEN</name>
<evidence type="ECO:0000313" key="3">
    <source>
        <dbReference type="Proteomes" id="UP001374579"/>
    </source>
</evidence>
<protein>
    <submittedName>
        <fullName evidence="2">Uncharacterized protein</fullName>
    </submittedName>
</protein>
<keyword evidence="3" id="KW-1185">Reference proteome</keyword>
<reference evidence="2 3" key="1">
    <citation type="submission" date="2024-02" db="EMBL/GenBank/DDBJ databases">
        <title>Chromosome-scale genome assembly of the rough periwinkle Littorina saxatilis.</title>
        <authorList>
            <person name="De Jode A."/>
            <person name="Faria R."/>
            <person name="Formenti G."/>
            <person name="Sims Y."/>
            <person name="Smith T.P."/>
            <person name="Tracey A."/>
            <person name="Wood J.M.D."/>
            <person name="Zagrodzka Z.B."/>
            <person name="Johannesson K."/>
            <person name="Butlin R.K."/>
            <person name="Leder E.H."/>
        </authorList>
    </citation>
    <scope>NUCLEOTIDE SEQUENCE [LARGE SCALE GENOMIC DNA]</scope>
    <source>
        <strain evidence="2">Snail1</strain>
        <tissue evidence="2">Muscle</tissue>
    </source>
</reference>
<feature type="region of interest" description="Disordered" evidence="1">
    <location>
        <begin position="357"/>
        <end position="419"/>
    </location>
</feature>
<evidence type="ECO:0000256" key="1">
    <source>
        <dbReference type="SAM" id="MobiDB-lite"/>
    </source>
</evidence>
<organism evidence="2 3">
    <name type="scientific">Littorina saxatilis</name>
    <dbReference type="NCBI Taxonomy" id="31220"/>
    <lineage>
        <taxon>Eukaryota</taxon>
        <taxon>Metazoa</taxon>
        <taxon>Spiralia</taxon>
        <taxon>Lophotrochozoa</taxon>
        <taxon>Mollusca</taxon>
        <taxon>Gastropoda</taxon>
        <taxon>Caenogastropoda</taxon>
        <taxon>Littorinimorpha</taxon>
        <taxon>Littorinoidea</taxon>
        <taxon>Littorinidae</taxon>
        <taxon>Littorina</taxon>
    </lineage>
</organism>
<dbReference type="AlphaFoldDB" id="A0AAN9GHH6"/>
<feature type="compositionally biased region" description="Basic residues" evidence="1">
    <location>
        <begin position="368"/>
        <end position="377"/>
    </location>
</feature>
<evidence type="ECO:0000313" key="2">
    <source>
        <dbReference type="EMBL" id="KAK7108647.1"/>
    </source>
</evidence>
<accession>A0AAN9GHH6</accession>
<dbReference type="Proteomes" id="UP001374579">
    <property type="component" value="Unassembled WGS sequence"/>
</dbReference>
<comment type="caution">
    <text evidence="2">The sequence shown here is derived from an EMBL/GenBank/DDBJ whole genome shotgun (WGS) entry which is preliminary data.</text>
</comment>
<feature type="compositionally biased region" description="Low complexity" evidence="1">
    <location>
        <begin position="357"/>
        <end position="367"/>
    </location>
</feature>
<dbReference type="EMBL" id="JBAMIC010000004">
    <property type="protein sequence ID" value="KAK7108647.1"/>
    <property type="molecule type" value="Genomic_DNA"/>
</dbReference>